<evidence type="ECO:0000256" key="4">
    <source>
        <dbReference type="ARBA" id="ARBA00022448"/>
    </source>
</evidence>
<feature type="transmembrane region" description="Helical" evidence="13">
    <location>
        <begin position="724"/>
        <end position="748"/>
    </location>
</feature>
<feature type="transmembrane region" description="Helical" evidence="13">
    <location>
        <begin position="545"/>
        <end position="566"/>
    </location>
</feature>
<dbReference type="InterPro" id="IPR029510">
    <property type="entry name" value="Ald_DH_CS_GLU"/>
</dbReference>
<dbReference type="GO" id="GO:0005337">
    <property type="term" value="F:nucleoside transmembrane transporter activity"/>
    <property type="evidence" value="ECO:0007669"/>
    <property type="project" value="InterPro"/>
</dbReference>
<feature type="transmembrane region" description="Helical" evidence="13">
    <location>
        <begin position="823"/>
        <end position="840"/>
    </location>
</feature>
<dbReference type="InterPro" id="IPR016162">
    <property type="entry name" value="Ald_DH_N"/>
</dbReference>
<dbReference type="AlphaFoldDB" id="A0A4Q4TS29"/>
<dbReference type="PROSITE" id="PS00687">
    <property type="entry name" value="ALDEHYDE_DEHYDR_GLU"/>
    <property type="match status" value="1"/>
</dbReference>
<feature type="transmembrane region" description="Helical" evidence="13">
    <location>
        <begin position="792"/>
        <end position="811"/>
    </location>
</feature>
<evidence type="ECO:0000256" key="10">
    <source>
        <dbReference type="ARBA" id="ARBA00049194"/>
    </source>
</evidence>
<comment type="subcellular location">
    <subcellularLocation>
        <location evidence="1">Membrane</location>
        <topology evidence="1">Multi-pass membrane protein</topology>
    </subcellularLocation>
</comment>
<evidence type="ECO:0000256" key="9">
    <source>
        <dbReference type="ARBA" id="ARBA00024226"/>
    </source>
</evidence>
<comment type="caution">
    <text evidence="15">The sequence shown here is derived from an EMBL/GenBank/DDBJ whole genome shotgun (WGS) entry which is preliminary data.</text>
</comment>
<keyword evidence="7 12" id="KW-0560">Oxidoreductase</keyword>
<evidence type="ECO:0000313" key="15">
    <source>
        <dbReference type="EMBL" id="RYP09548.1"/>
    </source>
</evidence>
<keyword evidence="6 13" id="KW-1133">Transmembrane helix</keyword>
<dbReference type="PANTHER" id="PTHR11699">
    <property type="entry name" value="ALDEHYDE DEHYDROGENASE-RELATED"/>
    <property type="match status" value="1"/>
</dbReference>
<evidence type="ECO:0000256" key="1">
    <source>
        <dbReference type="ARBA" id="ARBA00004141"/>
    </source>
</evidence>
<feature type="transmembrane region" description="Helical" evidence="13">
    <location>
        <begin position="852"/>
        <end position="873"/>
    </location>
</feature>
<dbReference type="SUPFAM" id="SSF103473">
    <property type="entry name" value="MFS general substrate transporter"/>
    <property type="match status" value="1"/>
</dbReference>
<dbReference type="Gene3D" id="3.40.309.10">
    <property type="entry name" value="Aldehyde Dehydrogenase, Chain A, domain 2"/>
    <property type="match status" value="1"/>
</dbReference>
<dbReference type="InterPro" id="IPR016163">
    <property type="entry name" value="Ald_DH_C"/>
</dbReference>
<dbReference type="InterPro" id="IPR044086">
    <property type="entry name" value="LUC3-like"/>
</dbReference>
<dbReference type="Pfam" id="PF01733">
    <property type="entry name" value="Nucleoside_tran"/>
    <property type="match status" value="1"/>
</dbReference>
<protein>
    <recommendedName>
        <fullName evidence="9">aldehyde dehydrogenase (NAD(+))</fullName>
        <ecNumber evidence="9">1.2.1.3</ecNumber>
    </recommendedName>
</protein>
<comment type="similarity">
    <text evidence="2">Belongs to the SLC29A/ENT transporter (TC 2.A.57) family.</text>
</comment>
<evidence type="ECO:0000256" key="11">
    <source>
        <dbReference type="PROSITE-ProRule" id="PRU10007"/>
    </source>
</evidence>
<feature type="transmembrane region" description="Helical" evidence="13">
    <location>
        <begin position="893"/>
        <end position="912"/>
    </location>
</feature>
<proteinExistence type="inferred from homology"/>
<keyword evidence="16" id="KW-1185">Reference proteome</keyword>
<feature type="active site" evidence="11">
    <location>
        <position position="255"/>
    </location>
</feature>
<evidence type="ECO:0000256" key="2">
    <source>
        <dbReference type="ARBA" id="ARBA00007965"/>
    </source>
</evidence>
<feature type="transmembrane region" description="Helical" evidence="13">
    <location>
        <begin position="619"/>
        <end position="638"/>
    </location>
</feature>
<dbReference type="Gene3D" id="3.40.605.10">
    <property type="entry name" value="Aldehyde Dehydrogenase, Chain A, domain 1"/>
    <property type="match status" value="1"/>
</dbReference>
<evidence type="ECO:0000256" key="5">
    <source>
        <dbReference type="ARBA" id="ARBA00022692"/>
    </source>
</evidence>
<keyword evidence="8 13" id="KW-0472">Membrane</keyword>
<feature type="transmembrane region" description="Helical" evidence="13">
    <location>
        <begin position="644"/>
        <end position="669"/>
    </location>
</feature>
<name>A0A4Q4TS29_9PEZI</name>
<dbReference type="GO" id="GO:0016020">
    <property type="term" value="C:membrane"/>
    <property type="evidence" value="ECO:0007669"/>
    <property type="project" value="UniProtKB-SubCell"/>
</dbReference>
<dbReference type="InterPro" id="IPR016161">
    <property type="entry name" value="Ald_DH/histidinol_DH"/>
</dbReference>
<feature type="transmembrane region" description="Helical" evidence="13">
    <location>
        <begin position="586"/>
        <end position="607"/>
    </location>
</feature>
<dbReference type="InterPro" id="IPR036259">
    <property type="entry name" value="MFS_trans_sf"/>
</dbReference>
<evidence type="ECO:0000256" key="3">
    <source>
        <dbReference type="ARBA" id="ARBA00009986"/>
    </source>
</evidence>
<feature type="domain" description="Aldehyde dehydrogenase" evidence="14">
    <location>
        <begin position="34"/>
        <end position="477"/>
    </location>
</feature>
<dbReference type="InterPro" id="IPR015590">
    <property type="entry name" value="Aldehyde_DH_dom"/>
</dbReference>
<dbReference type="InterPro" id="IPR002259">
    <property type="entry name" value="Eqnu_transpt"/>
</dbReference>
<keyword evidence="4" id="KW-0813">Transport</keyword>
<organism evidence="15 16">
    <name type="scientific">Monosporascus ibericus</name>
    <dbReference type="NCBI Taxonomy" id="155417"/>
    <lineage>
        <taxon>Eukaryota</taxon>
        <taxon>Fungi</taxon>
        <taxon>Dikarya</taxon>
        <taxon>Ascomycota</taxon>
        <taxon>Pezizomycotina</taxon>
        <taxon>Sordariomycetes</taxon>
        <taxon>Xylariomycetidae</taxon>
        <taxon>Xylariales</taxon>
        <taxon>Xylariales incertae sedis</taxon>
        <taxon>Monosporascus</taxon>
    </lineage>
</organism>
<dbReference type="PROSITE" id="PS00070">
    <property type="entry name" value="ALDEHYDE_DEHYDR_CYS"/>
    <property type="match status" value="1"/>
</dbReference>
<dbReference type="OrthoDB" id="46396at2759"/>
<evidence type="ECO:0000256" key="7">
    <source>
        <dbReference type="ARBA" id="ARBA00023002"/>
    </source>
</evidence>
<dbReference type="InterPro" id="IPR016160">
    <property type="entry name" value="Ald_DH_CS_CYS"/>
</dbReference>
<dbReference type="FunFam" id="3.40.309.10:FF:000009">
    <property type="entry name" value="Aldehyde dehydrogenase A"/>
    <property type="match status" value="1"/>
</dbReference>
<evidence type="ECO:0000256" key="8">
    <source>
        <dbReference type="ARBA" id="ARBA00023136"/>
    </source>
</evidence>
<reference evidence="15 16" key="1">
    <citation type="submission" date="2018-06" db="EMBL/GenBank/DDBJ databases">
        <title>Complete Genomes of Monosporascus.</title>
        <authorList>
            <person name="Robinson A.J."/>
            <person name="Natvig D.O."/>
        </authorList>
    </citation>
    <scope>NUCLEOTIDE SEQUENCE [LARGE SCALE GENOMIC DNA]</scope>
    <source>
        <strain evidence="15 16">CBS 110550</strain>
    </source>
</reference>
<evidence type="ECO:0000256" key="13">
    <source>
        <dbReference type="SAM" id="Phobius"/>
    </source>
</evidence>
<comment type="similarity">
    <text evidence="3 12">Belongs to the aldehyde dehydrogenase family.</text>
</comment>
<accession>A0A4Q4TS29</accession>
<dbReference type="EC" id="1.2.1.3" evidence="9"/>
<gene>
    <name evidence="15" type="ORF">DL764_001233</name>
</gene>
<dbReference type="SUPFAM" id="SSF53720">
    <property type="entry name" value="ALDH-like"/>
    <property type="match status" value="1"/>
</dbReference>
<evidence type="ECO:0000256" key="12">
    <source>
        <dbReference type="RuleBase" id="RU003345"/>
    </source>
</evidence>
<evidence type="ECO:0000256" key="6">
    <source>
        <dbReference type="ARBA" id="ARBA00022989"/>
    </source>
</evidence>
<keyword evidence="5 13" id="KW-0812">Transmembrane</keyword>
<dbReference type="FunFam" id="3.40.605.10:FF:000007">
    <property type="entry name" value="NAD/NADP-dependent betaine aldehyde dehydrogenase"/>
    <property type="match status" value="1"/>
</dbReference>
<dbReference type="PRINTS" id="PR01130">
    <property type="entry name" value="DERENTRNSPRT"/>
</dbReference>
<dbReference type="Proteomes" id="UP000293360">
    <property type="component" value="Unassembled WGS sequence"/>
</dbReference>
<dbReference type="EMBL" id="QJNU01000034">
    <property type="protein sequence ID" value="RYP09548.1"/>
    <property type="molecule type" value="Genomic_DNA"/>
</dbReference>
<dbReference type="STRING" id="155417.A0A4Q4TS29"/>
<dbReference type="Pfam" id="PF00171">
    <property type="entry name" value="Aldedh"/>
    <property type="match status" value="1"/>
</dbReference>
<evidence type="ECO:0000259" key="14">
    <source>
        <dbReference type="Pfam" id="PF00171"/>
    </source>
</evidence>
<comment type="catalytic activity">
    <reaction evidence="10">
        <text>an aldehyde + NAD(+) + H2O = a carboxylate + NADH + 2 H(+)</text>
        <dbReference type="Rhea" id="RHEA:16185"/>
        <dbReference type="ChEBI" id="CHEBI:15377"/>
        <dbReference type="ChEBI" id="CHEBI:15378"/>
        <dbReference type="ChEBI" id="CHEBI:17478"/>
        <dbReference type="ChEBI" id="CHEBI:29067"/>
        <dbReference type="ChEBI" id="CHEBI:57540"/>
        <dbReference type="ChEBI" id="CHEBI:57945"/>
        <dbReference type="EC" id="1.2.1.3"/>
    </reaction>
</comment>
<dbReference type="CDD" id="cd07106">
    <property type="entry name" value="ALDH_AldA-AAD23400"/>
    <property type="match status" value="1"/>
</dbReference>
<dbReference type="GO" id="GO:0004029">
    <property type="term" value="F:aldehyde dehydrogenase (NAD+) activity"/>
    <property type="evidence" value="ECO:0007669"/>
    <property type="project" value="UniProtKB-EC"/>
</dbReference>
<sequence>MAPKGATTSGAELDFTRFCNVIDGNLVCSSKSRCSVNPSTLEENPQVPVSTNDDVNRAVDAAKRAAEKWAEVPWNERQQAIKRFADALEALSEDFARMLTKENGKPLGLARYEVGFAVKSLRALCELSLEESVIEVTEERRAIVRYTPLGVAVGIVPWNFPISIAASKIGPALLTGNAFILKPSPFTPYCGLKLAELGRQYFPPGVFQALSGGDELGPWLTEHLGVDKVSFTGSTATGKRVLQSCSKTVKRVTLELGGNDPAIVCEDVDPQVVAPKIAMAALINSGQVCIAIKRVFIHEAVYQKVLMAMVEFVKTLKVGDGFEENAFIGPIANPAQFDRVKSLLADITDNQLKLAYDGTGSPREAKGFFVSPTIVDNPPDESRIVVEEPFGPILPLLKWSEEDEVIKRANNTEYGLGASVWTNDPAQARRFLKKLKVGTIWVNSHADIHPSVAFGGHKQSGLGIEHGGEGLKAYCNCLAEDWQTRLFTPFERKPPSNMDRIRSFLQRNKTDEPEYEPLNEESQSHERALSSHDVANDVPFSWIEYGIFTLLGVAMLWAWNMFLAAAPYFQRRFQEDDWALQNFQPAILSVSTITNLAVMLILTNIQYSASYPFRINSALYINVFVFALLTLSTCTFLDASPSAYLSYVLCMVALTSWAAGLIQNGAFAFASSFGRPEYMQAIMAGQGVAGVLPPLVQVISVLVAPPEDALQGTHEDETTPEIGIAAFIYFLTAVIISIIAIVAFIPLVQRHNRIVENRMMDQMAASMTSVEEAERAARRVVSMSTLFRKLHWLAGGVFMCFVVAMFFPVFTPKILSVTPPEEASGLLQPAAFIPLGFFFWNLGDLGGRYSTLLLPYTGRPAVLFAISIARLIFLPLYGFCNLHGAGAVINSDIFYLVVVQFLFGLTNGWLASNCMMAAGEWVEEGEREASGSFMGLSLVAGLAFGSLLSFTAAGI</sequence>
<evidence type="ECO:0000313" key="16">
    <source>
        <dbReference type="Proteomes" id="UP000293360"/>
    </source>
</evidence>
<feature type="transmembrane region" description="Helical" evidence="13">
    <location>
        <begin position="933"/>
        <end position="953"/>
    </location>
</feature>